<evidence type="ECO:0000256" key="2">
    <source>
        <dbReference type="ARBA" id="ARBA00022475"/>
    </source>
</evidence>
<keyword evidence="4 7" id="KW-0812">Transmembrane</keyword>
<evidence type="ECO:0000256" key="1">
    <source>
        <dbReference type="ARBA" id="ARBA00004429"/>
    </source>
</evidence>
<comment type="subcellular location">
    <subcellularLocation>
        <location evidence="1">Cell inner membrane</location>
        <topology evidence="1">Multi-pass membrane protein</topology>
    </subcellularLocation>
</comment>
<dbReference type="InterPro" id="IPR004681">
    <property type="entry name" value="TRAP_DctM"/>
</dbReference>
<feature type="transmembrane region" description="Helical" evidence="7">
    <location>
        <begin position="334"/>
        <end position="355"/>
    </location>
</feature>
<feature type="transmembrane region" description="Helical" evidence="7">
    <location>
        <begin position="103"/>
        <end position="133"/>
    </location>
</feature>
<dbReference type="PANTHER" id="PTHR33362">
    <property type="entry name" value="SIALIC ACID TRAP TRANSPORTER PERMEASE PROTEIN SIAT-RELATED"/>
    <property type="match status" value="1"/>
</dbReference>
<feature type="transmembrane region" description="Helical" evidence="7">
    <location>
        <begin position="197"/>
        <end position="219"/>
    </location>
</feature>
<evidence type="ECO:0000313" key="9">
    <source>
        <dbReference type="EMBL" id="VAW75395.1"/>
    </source>
</evidence>
<feature type="transmembrane region" description="Helical" evidence="7">
    <location>
        <begin position="423"/>
        <end position="445"/>
    </location>
</feature>
<feature type="transmembrane region" description="Helical" evidence="7">
    <location>
        <begin position="271"/>
        <end position="289"/>
    </location>
</feature>
<keyword evidence="5 7" id="KW-1133">Transmembrane helix</keyword>
<evidence type="ECO:0000256" key="5">
    <source>
        <dbReference type="ARBA" id="ARBA00022989"/>
    </source>
</evidence>
<sequence length="459" mass="48484">MAEGSIALWMFGTVFLCLLLGYPVAFTLAGTALIFAFVGEIFGSFDPVFLHALPSRIYGIMINPTLMAVPLFVFMGVMLERSRIAEDLLESMSGLFGTLRGGLGISVTLVGMLLAASTGIVGATVVTMGLLSLPTMLRRGYDPRVATGVICASGTLGQIIPPSIVLVLLGDVLSSAYQQAQISQGVYSPKTVSVGDLFAGALIPGLILVTLYLLYLVAVARWRPAAMPAHHSDEMPRASLMATLKALLPPLFLILAVLGSILGGLATPTEAASVGAVGAMLLAAMRQQLTATVLREVVNSTLKISSMVFLILIGASVFSLVFRGFGGDSLIEAWLTQLPGGVVGAMLAVMLVMFLLGFVLDFIEITFVVVPIVGPILLAMGVDPVWLGIMIAINLQTSFLTPPFGFALFYLRGVAPAEISTADIYRGVMPFIAIQILMLGLLALWPTLATWLPTIIYGT</sequence>
<dbReference type="InterPro" id="IPR010656">
    <property type="entry name" value="DctM"/>
</dbReference>
<dbReference type="Pfam" id="PF06808">
    <property type="entry name" value="DctM"/>
    <property type="match status" value="1"/>
</dbReference>
<proteinExistence type="predicted"/>
<dbReference type="PANTHER" id="PTHR33362:SF7">
    <property type="entry name" value="SLL1103 PROTEIN"/>
    <property type="match status" value="1"/>
</dbReference>
<name>A0A3B0Y3V2_9ZZZZ</name>
<keyword evidence="6 7" id="KW-0472">Membrane</keyword>
<feature type="transmembrane region" description="Helical" evidence="7">
    <location>
        <begin position="57"/>
        <end position="79"/>
    </location>
</feature>
<feature type="transmembrane region" description="Helical" evidence="7">
    <location>
        <begin position="362"/>
        <end position="380"/>
    </location>
</feature>
<organism evidence="9">
    <name type="scientific">hydrothermal vent metagenome</name>
    <dbReference type="NCBI Taxonomy" id="652676"/>
    <lineage>
        <taxon>unclassified sequences</taxon>
        <taxon>metagenomes</taxon>
        <taxon>ecological metagenomes</taxon>
    </lineage>
</organism>
<evidence type="ECO:0000256" key="4">
    <source>
        <dbReference type="ARBA" id="ARBA00022692"/>
    </source>
</evidence>
<feature type="transmembrane region" description="Helical" evidence="7">
    <location>
        <begin position="6"/>
        <end position="37"/>
    </location>
</feature>
<feature type="transmembrane region" description="Helical" evidence="7">
    <location>
        <begin position="145"/>
        <end position="169"/>
    </location>
</feature>
<evidence type="ECO:0000256" key="6">
    <source>
        <dbReference type="ARBA" id="ARBA00023136"/>
    </source>
</evidence>
<dbReference type="NCBIfam" id="TIGR00786">
    <property type="entry name" value="dctM"/>
    <property type="match status" value="1"/>
</dbReference>
<dbReference type="PIRSF" id="PIRSF006066">
    <property type="entry name" value="HI0050"/>
    <property type="match status" value="1"/>
</dbReference>
<dbReference type="AlphaFoldDB" id="A0A3B0Y3V2"/>
<evidence type="ECO:0000256" key="7">
    <source>
        <dbReference type="SAM" id="Phobius"/>
    </source>
</evidence>
<evidence type="ECO:0000259" key="8">
    <source>
        <dbReference type="Pfam" id="PF06808"/>
    </source>
</evidence>
<dbReference type="EMBL" id="UOFN01000047">
    <property type="protein sequence ID" value="VAW75395.1"/>
    <property type="molecule type" value="Genomic_DNA"/>
</dbReference>
<accession>A0A3B0Y3V2</accession>
<protein>
    <recommendedName>
        <fullName evidence="8">TRAP C4-dicarboxylate transport system permease DctM subunit domain-containing protein</fullName>
    </recommendedName>
</protein>
<evidence type="ECO:0000256" key="3">
    <source>
        <dbReference type="ARBA" id="ARBA00022519"/>
    </source>
</evidence>
<feature type="transmembrane region" description="Helical" evidence="7">
    <location>
        <begin position="386"/>
        <end position="411"/>
    </location>
</feature>
<gene>
    <name evidence="9" type="ORF">MNBD_GAMMA15-512</name>
</gene>
<feature type="transmembrane region" description="Helical" evidence="7">
    <location>
        <begin position="301"/>
        <end position="322"/>
    </location>
</feature>
<keyword evidence="2" id="KW-1003">Cell membrane</keyword>
<keyword evidence="3" id="KW-0997">Cell inner membrane</keyword>
<reference evidence="9" key="1">
    <citation type="submission" date="2018-06" db="EMBL/GenBank/DDBJ databases">
        <authorList>
            <person name="Zhirakovskaya E."/>
        </authorList>
    </citation>
    <scope>NUCLEOTIDE SEQUENCE</scope>
</reference>
<dbReference type="GO" id="GO:0022857">
    <property type="term" value="F:transmembrane transporter activity"/>
    <property type="evidence" value="ECO:0007669"/>
    <property type="project" value="TreeGrafter"/>
</dbReference>
<feature type="transmembrane region" description="Helical" evidence="7">
    <location>
        <begin position="240"/>
        <end position="265"/>
    </location>
</feature>
<feature type="domain" description="TRAP C4-dicarboxylate transport system permease DctM subunit" evidence="8">
    <location>
        <begin position="11"/>
        <end position="447"/>
    </location>
</feature>
<dbReference type="GO" id="GO:0005886">
    <property type="term" value="C:plasma membrane"/>
    <property type="evidence" value="ECO:0007669"/>
    <property type="project" value="UniProtKB-SubCell"/>
</dbReference>